<dbReference type="SMART" id="SM00387">
    <property type="entry name" value="HATPase_c"/>
    <property type="match status" value="1"/>
</dbReference>
<feature type="transmembrane region" description="Helical" evidence="4">
    <location>
        <begin position="38"/>
        <end position="62"/>
    </location>
</feature>
<dbReference type="InterPro" id="IPR004358">
    <property type="entry name" value="Sig_transdc_His_kin-like_C"/>
</dbReference>
<dbReference type="EC" id="2.7.13.3" evidence="2"/>
<keyword evidence="6" id="KW-0418">Kinase</keyword>
<dbReference type="InterPro" id="IPR003594">
    <property type="entry name" value="HATPase_dom"/>
</dbReference>
<keyword evidence="4" id="KW-1133">Transmembrane helix</keyword>
<feature type="transmembrane region" description="Helical" evidence="4">
    <location>
        <begin position="123"/>
        <end position="145"/>
    </location>
</feature>
<dbReference type="Gene3D" id="1.10.287.130">
    <property type="match status" value="1"/>
</dbReference>
<dbReference type="RefSeq" id="WP_088527731.1">
    <property type="nucleotide sequence ID" value="NZ_NGUO01000011.1"/>
</dbReference>
<dbReference type="InterPro" id="IPR005467">
    <property type="entry name" value="His_kinase_dom"/>
</dbReference>
<dbReference type="PROSITE" id="PS50109">
    <property type="entry name" value="HIS_KIN"/>
    <property type="match status" value="1"/>
</dbReference>
<dbReference type="Pfam" id="PF02518">
    <property type="entry name" value="HATPase_c"/>
    <property type="match status" value="1"/>
</dbReference>
<dbReference type="SMART" id="SM00388">
    <property type="entry name" value="HisKA"/>
    <property type="match status" value="1"/>
</dbReference>
<dbReference type="InterPro" id="IPR003661">
    <property type="entry name" value="HisK_dim/P_dom"/>
</dbReference>
<dbReference type="Pfam" id="PF00512">
    <property type="entry name" value="HisKA"/>
    <property type="match status" value="1"/>
</dbReference>
<evidence type="ECO:0000259" key="5">
    <source>
        <dbReference type="PROSITE" id="PS50109"/>
    </source>
</evidence>
<dbReference type="CDD" id="cd00082">
    <property type="entry name" value="HisKA"/>
    <property type="match status" value="1"/>
</dbReference>
<protein>
    <recommendedName>
        <fullName evidence="2">histidine kinase</fullName>
        <ecNumber evidence="2">2.7.13.3</ecNumber>
    </recommendedName>
</protein>
<feature type="transmembrane region" description="Helical" evidence="4">
    <location>
        <begin position="68"/>
        <end position="87"/>
    </location>
</feature>
<evidence type="ECO:0000313" key="6">
    <source>
        <dbReference type="EMBL" id="OWS71318.1"/>
    </source>
</evidence>
<feature type="transmembrane region" description="Helical" evidence="4">
    <location>
        <begin position="6"/>
        <end position="26"/>
    </location>
</feature>
<accession>A0A254PYI1</accession>
<dbReference type="InterPro" id="IPR036890">
    <property type="entry name" value="HATPase_C_sf"/>
</dbReference>
<feature type="transmembrane region" description="Helical" evidence="4">
    <location>
        <begin position="157"/>
        <end position="175"/>
    </location>
</feature>
<evidence type="ECO:0000256" key="4">
    <source>
        <dbReference type="SAM" id="Phobius"/>
    </source>
</evidence>
<dbReference type="PANTHER" id="PTHR43065:SF42">
    <property type="entry name" value="TWO-COMPONENT SENSOR PPRA"/>
    <property type="match status" value="1"/>
</dbReference>
<comment type="catalytic activity">
    <reaction evidence="1">
        <text>ATP + protein L-histidine = ADP + protein N-phospho-L-histidine.</text>
        <dbReference type="EC" id="2.7.13.3"/>
    </reaction>
</comment>
<dbReference type="CDD" id="cd00075">
    <property type="entry name" value="HATPase"/>
    <property type="match status" value="1"/>
</dbReference>
<feature type="transmembrane region" description="Helical" evidence="4">
    <location>
        <begin position="195"/>
        <end position="218"/>
    </location>
</feature>
<dbReference type="OrthoDB" id="8872837at2"/>
<evidence type="ECO:0000256" key="3">
    <source>
        <dbReference type="ARBA" id="ARBA00022553"/>
    </source>
</evidence>
<gene>
    <name evidence="6" type="ORF">CBI30_07725</name>
</gene>
<comment type="caution">
    <text evidence="6">The sequence shown here is derived from an EMBL/GenBank/DDBJ whole genome shotgun (WGS) entry which is preliminary data.</text>
</comment>
<keyword evidence="7" id="KW-1185">Reference proteome</keyword>
<dbReference type="PANTHER" id="PTHR43065">
    <property type="entry name" value="SENSOR HISTIDINE KINASE"/>
    <property type="match status" value="1"/>
</dbReference>
<dbReference type="SUPFAM" id="SSF55874">
    <property type="entry name" value="ATPase domain of HSP90 chaperone/DNA topoisomerase II/histidine kinase"/>
    <property type="match status" value="1"/>
</dbReference>
<keyword evidence="6" id="KW-0808">Transferase</keyword>
<name>A0A254PYI1_9BURK</name>
<feature type="transmembrane region" description="Helical" evidence="4">
    <location>
        <begin position="99"/>
        <end position="117"/>
    </location>
</feature>
<keyword evidence="4" id="KW-0472">Membrane</keyword>
<sequence>MKLLIALYFFILATIQLGLLFGIYHYHRSQGDLRPNRYWMSSLVVNIIALLIFGGGILVIQGLEKPEFNFTIANTLFYIAAIFQLLFCKSLNGPISKRLQYSFALSVIIFVPTFEFLRTYGNYEIRTAFMCVISVLFFSWQIAMLSDKRRSTPSQQLMYLQYATVVELFFALGRLGVLASTSFTISKVEQIPQLLILLTIAQLVINTLSYIALGGYWAEKVILANIKSKSENDDIKALLSERESLISQLLKANKTAATGALSASIAHELNQPLGASFLNIQFLQKKLAEGSLSAEQNQEVLAALLSDNQRAATIIRSLRSIFSDSKIDIEQVELGELIESVLKITNPEIQSKNIQIVLRLASKSLAKVNRGEIQQVLLNLINNAIQALDASNVAPRTLKVESYDVAEGIELRVVDNGIGIPAETKSHLFELLAGSNKKSGMGLGLWLCQHIVGRHGGRISYEDAPGGGAQFVVFFPKSPD</sequence>
<evidence type="ECO:0000256" key="1">
    <source>
        <dbReference type="ARBA" id="ARBA00000085"/>
    </source>
</evidence>
<evidence type="ECO:0000313" key="7">
    <source>
        <dbReference type="Proteomes" id="UP000198104"/>
    </source>
</evidence>
<dbReference type="GO" id="GO:0000155">
    <property type="term" value="F:phosphorelay sensor kinase activity"/>
    <property type="evidence" value="ECO:0007669"/>
    <property type="project" value="InterPro"/>
</dbReference>
<dbReference type="Gene3D" id="3.30.565.10">
    <property type="entry name" value="Histidine kinase-like ATPase, C-terminal domain"/>
    <property type="match status" value="1"/>
</dbReference>
<dbReference type="Proteomes" id="UP000198104">
    <property type="component" value="Unassembled WGS sequence"/>
</dbReference>
<dbReference type="SUPFAM" id="SSF47384">
    <property type="entry name" value="Homodimeric domain of signal transducing histidine kinase"/>
    <property type="match status" value="1"/>
</dbReference>
<dbReference type="PRINTS" id="PR00344">
    <property type="entry name" value="BCTRLSENSOR"/>
</dbReference>
<keyword evidence="4" id="KW-0812">Transmembrane</keyword>
<evidence type="ECO:0000256" key="2">
    <source>
        <dbReference type="ARBA" id="ARBA00012438"/>
    </source>
</evidence>
<reference evidence="6 7" key="1">
    <citation type="submission" date="2017-05" db="EMBL/GenBank/DDBJ databases">
        <title>Polynucleobacter sp. MWH-K35W1 isolated from the permanently anoxic monimolimnion of a meromictic lake.</title>
        <authorList>
            <person name="Hahn M.W."/>
        </authorList>
    </citation>
    <scope>NUCLEOTIDE SEQUENCE [LARGE SCALE GENOMIC DNA]</scope>
    <source>
        <strain evidence="6 7">MWH-K35W1</strain>
    </source>
</reference>
<feature type="domain" description="Histidine kinase" evidence="5">
    <location>
        <begin position="264"/>
        <end position="479"/>
    </location>
</feature>
<keyword evidence="3" id="KW-0597">Phosphoprotein</keyword>
<proteinExistence type="predicted"/>
<dbReference type="InterPro" id="IPR036097">
    <property type="entry name" value="HisK_dim/P_sf"/>
</dbReference>
<organism evidence="6 7">
    <name type="scientific">Polynucleobacter aenigmaticus</name>
    <dbReference type="NCBI Taxonomy" id="1743164"/>
    <lineage>
        <taxon>Bacteria</taxon>
        <taxon>Pseudomonadati</taxon>
        <taxon>Pseudomonadota</taxon>
        <taxon>Betaproteobacteria</taxon>
        <taxon>Burkholderiales</taxon>
        <taxon>Burkholderiaceae</taxon>
        <taxon>Polynucleobacter</taxon>
    </lineage>
</organism>
<dbReference type="EMBL" id="NGUO01000011">
    <property type="protein sequence ID" value="OWS71318.1"/>
    <property type="molecule type" value="Genomic_DNA"/>
</dbReference>
<dbReference type="AlphaFoldDB" id="A0A254PYI1"/>